<gene>
    <name evidence="2" type="ORF">H5410_034255</name>
</gene>
<comment type="caution">
    <text evidence="2">The sequence shown here is derived from an EMBL/GenBank/DDBJ whole genome shotgun (WGS) entry which is preliminary data.</text>
</comment>
<keyword evidence="3" id="KW-1185">Reference proteome</keyword>
<protein>
    <submittedName>
        <fullName evidence="2">Uncharacterized protein</fullName>
    </submittedName>
</protein>
<feature type="compositionally biased region" description="Low complexity" evidence="1">
    <location>
        <begin position="61"/>
        <end position="70"/>
    </location>
</feature>
<feature type="region of interest" description="Disordered" evidence="1">
    <location>
        <begin position="1"/>
        <end position="20"/>
    </location>
</feature>
<sequence>MFSPHYHKGEECSGSRTKPSSDHLHYHLVLIKLAQHIQNVPRQDDDDRQQSLPKHARLRRSVSSASALRSTPVPESSPLELELIREDWSWLTISEMGSARALTSAPFPFHLDPIIHVHSKKKKL</sequence>
<dbReference type="AlphaFoldDB" id="A0A9J5YSQ8"/>
<dbReference type="Proteomes" id="UP000824120">
    <property type="component" value="Chromosome 6"/>
</dbReference>
<reference evidence="2 3" key="1">
    <citation type="submission" date="2020-09" db="EMBL/GenBank/DDBJ databases">
        <title>De no assembly of potato wild relative species, Solanum commersonii.</title>
        <authorList>
            <person name="Cho K."/>
        </authorList>
    </citation>
    <scope>NUCLEOTIDE SEQUENCE [LARGE SCALE GENOMIC DNA]</scope>
    <source>
        <strain evidence="2">LZ3.2</strain>
        <tissue evidence="2">Leaf</tissue>
    </source>
</reference>
<accession>A0A9J5YSQ8</accession>
<name>A0A9J5YSQ8_SOLCO</name>
<organism evidence="2 3">
    <name type="scientific">Solanum commersonii</name>
    <name type="common">Commerson's wild potato</name>
    <name type="synonym">Commerson's nightshade</name>
    <dbReference type="NCBI Taxonomy" id="4109"/>
    <lineage>
        <taxon>Eukaryota</taxon>
        <taxon>Viridiplantae</taxon>
        <taxon>Streptophyta</taxon>
        <taxon>Embryophyta</taxon>
        <taxon>Tracheophyta</taxon>
        <taxon>Spermatophyta</taxon>
        <taxon>Magnoliopsida</taxon>
        <taxon>eudicotyledons</taxon>
        <taxon>Gunneridae</taxon>
        <taxon>Pentapetalae</taxon>
        <taxon>asterids</taxon>
        <taxon>lamiids</taxon>
        <taxon>Solanales</taxon>
        <taxon>Solanaceae</taxon>
        <taxon>Solanoideae</taxon>
        <taxon>Solaneae</taxon>
        <taxon>Solanum</taxon>
    </lineage>
</organism>
<evidence type="ECO:0000313" key="2">
    <source>
        <dbReference type="EMBL" id="KAG5602885.1"/>
    </source>
</evidence>
<dbReference type="EMBL" id="JACXVP010000006">
    <property type="protein sequence ID" value="KAG5602885.1"/>
    <property type="molecule type" value="Genomic_DNA"/>
</dbReference>
<feature type="region of interest" description="Disordered" evidence="1">
    <location>
        <begin position="39"/>
        <end position="78"/>
    </location>
</feature>
<evidence type="ECO:0000313" key="3">
    <source>
        <dbReference type="Proteomes" id="UP000824120"/>
    </source>
</evidence>
<evidence type="ECO:0000256" key="1">
    <source>
        <dbReference type="SAM" id="MobiDB-lite"/>
    </source>
</evidence>
<feature type="compositionally biased region" description="Basic and acidic residues" evidence="1">
    <location>
        <begin position="7"/>
        <end position="20"/>
    </location>
</feature>
<proteinExistence type="predicted"/>